<feature type="compositionally biased region" description="Basic residues" evidence="1">
    <location>
        <begin position="401"/>
        <end position="415"/>
    </location>
</feature>
<evidence type="ECO:0000313" key="4">
    <source>
        <dbReference type="Proteomes" id="UP001321749"/>
    </source>
</evidence>
<feature type="compositionally biased region" description="Polar residues" evidence="1">
    <location>
        <begin position="448"/>
        <end position="468"/>
    </location>
</feature>
<feature type="compositionally biased region" description="Low complexity" evidence="1">
    <location>
        <begin position="49"/>
        <end position="64"/>
    </location>
</feature>
<reference evidence="3" key="1">
    <citation type="journal article" date="2023" name="Mol. Phylogenet. Evol.">
        <title>Genome-scale phylogeny and comparative genomics of the fungal order Sordariales.</title>
        <authorList>
            <person name="Hensen N."/>
            <person name="Bonometti L."/>
            <person name="Westerberg I."/>
            <person name="Brannstrom I.O."/>
            <person name="Guillou S."/>
            <person name="Cros-Aarteil S."/>
            <person name="Calhoun S."/>
            <person name="Haridas S."/>
            <person name="Kuo A."/>
            <person name="Mondo S."/>
            <person name="Pangilinan J."/>
            <person name="Riley R."/>
            <person name="LaButti K."/>
            <person name="Andreopoulos B."/>
            <person name="Lipzen A."/>
            <person name="Chen C."/>
            <person name="Yan M."/>
            <person name="Daum C."/>
            <person name="Ng V."/>
            <person name="Clum A."/>
            <person name="Steindorff A."/>
            <person name="Ohm R.A."/>
            <person name="Martin F."/>
            <person name="Silar P."/>
            <person name="Natvig D.O."/>
            <person name="Lalanne C."/>
            <person name="Gautier V."/>
            <person name="Ament-Velasquez S.L."/>
            <person name="Kruys A."/>
            <person name="Hutchinson M.I."/>
            <person name="Powell A.J."/>
            <person name="Barry K."/>
            <person name="Miller A.N."/>
            <person name="Grigoriev I.V."/>
            <person name="Debuchy R."/>
            <person name="Gladieux P."/>
            <person name="Hiltunen Thoren M."/>
            <person name="Johannesson H."/>
        </authorList>
    </citation>
    <scope>NUCLEOTIDE SEQUENCE</scope>
    <source>
        <strain evidence="3">PSN324</strain>
    </source>
</reference>
<sequence length="580" mass="63979">MAVVLSSEESYFSSSTLRRSHSQQKFVTKTSAFRTSASTSRLADLYPESTRSFSDSSVSSTPSSPRAIYIESASQSYSSTPTTFSLEGDGQLGPGTPEDEIALPRYDDGGYFGHVELSDPSPSPVSGYGYTSSPTGQVESTYTSRPGTPDFCERAEDDIAIKAQPSRHVDYLSHNWREEDIWSSWKHIVSRRGDYSNAARLENASWRTWMKAKNNLSTVSPETLNWLKDCDVTWLYGPLQTGSSTLNPASRDSSSRLSKSSSFAKKKKPILKKRSMSEIMLQRSLSTSSLVKQAAASVQAQQNGLKRIGRRPGLERATTDFVTFPFSSRGVGHDANSLFPSTRSSGVTSPYSERKHIHFNEQVSQCIAVEIKEEDEDDEDGRYEYNNDSDSDDGAIMMKKTSIKKKRPALKRARSHTGAAESKTIAMLPSTTLKYRQDTPEPAETAMKHSTNAFRSPIMSPSSSQETLRPSKKSGKLFFAADDDDDDDEDDEDEDNNDYNAGMPTSSFSQGSFGMRRSASTTSLSGEPAGIRRTGSGMFMPYEEGETDSSSEGGLIGRVIDTVNTARDIAFVFWNVGWRK</sequence>
<reference evidence="3" key="2">
    <citation type="submission" date="2023-06" db="EMBL/GenBank/DDBJ databases">
        <authorList>
            <consortium name="Lawrence Berkeley National Laboratory"/>
            <person name="Mondo S.J."/>
            <person name="Hensen N."/>
            <person name="Bonometti L."/>
            <person name="Westerberg I."/>
            <person name="Brannstrom I.O."/>
            <person name="Guillou S."/>
            <person name="Cros-Aarteil S."/>
            <person name="Calhoun S."/>
            <person name="Haridas S."/>
            <person name="Kuo A."/>
            <person name="Pangilinan J."/>
            <person name="Riley R."/>
            <person name="Labutti K."/>
            <person name="Andreopoulos B."/>
            <person name="Lipzen A."/>
            <person name="Chen C."/>
            <person name="Yanf M."/>
            <person name="Daum C."/>
            <person name="Ng V."/>
            <person name="Clum A."/>
            <person name="Steindorff A."/>
            <person name="Ohm R."/>
            <person name="Martin F."/>
            <person name="Silar P."/>
            <person name="Natvig D."/>
            <person name="Lalanne C."/>
            <person name="Gautier V."/>
            <person name="Ament-Velasquez S.L."/>
            <person name="Kruys A."/>
            <person name="Hutchinson M.I."/>
            <person name="Powell A.J."/>
            <person name="Barry K."/>
            <person name="Miller A.N."/>
            <person name="Grigoriev I.V."/>
            <person name="Debuchy R."/>
            <person name="Gladieux P."/>
            <person name="Thoren M.H."/>
            <person name="Johannesson H."/>
        </authorList>
    </citation>
    <scope>NUCLEOTIDE SEQUENCE</scope>
    <source>
        <strain evidence="3">PSN324</strain>
    </source>
</reference>
<comment type="caution">
    <text evidence="3">The sequence shown here is derived from an EMBL/GenBank/DDBJ whole genome shotgun (WGS) entry which is preliminary data.</text>
</comment>
<dbReference type="EMBL" id="MU864930">
    <property type="protein sequence ID" value="KAK4466612.1"/>
    <property type="molecule type" value="Genomic_DNA"/>
</dbReference>
<protein>
    <recommendedName>
        <fullName evidence="2">Nitrogen regulatory protein areA GATA-like domain-containing protein</fullName>
    </recommendedName>
</protein>
<keyword evidence="4" id="KW-1185">Reference proteome</keyword>
<organism evidence="3 4">
    <name type="scientific">Cladorrhinum samala</name>
    <dbReference type="NCBI Taxonomy" id="585594"/>
    <lineage>
        <taxon>Eukaryota</taxon>
        <taxon>Fungi</taxon>
        <taxon>Dikarya</taxon>
        <taxon>Ascomycota</taxon>
        <taxon>Pezizomycotina</taxon>
        <taxon>Sordariomycetes</taxon>
        <taxon>Sordariomycetidae</taxon>
        <taxon>Sordariales</taxon>
        <taxon>Podosporaceae</taxon>
        <taxon>Cladorrhinum</taxon>
    </lineage>
</organism>
<feature type="compositionally biased region" description="Polar residues" evidence="1">
    <location>
        <begin position="503"/>
        <end position="525"/>
    </location>
</feature>
<feature type="compositionally biased region" description="Polar residues" evidence="1">
    <location>
        <begin position="129"/>
        <end position="146"/>
    </location>
</feature>
<dbReference type="PANTHER" id="PTHR28051">
    <property type="entry name" value="PROTEIN MTL1-RELATED"/>
    <property type="match status" value="1"/>
</dbReference>
<evidence type="ECO:0000256" key="1">
    <source>
        <dbReference type="SAM" id="MobiDB-lite"/>
    </source>
</evidence>
<dbReference type="InterPro" id="IPR013860">
    <property type="entry name" value="AreA_GATA"/>
</dbReference>
<feature type="region of interest" description="Disordered" evidence="1">
    <location>
        <begin position="374"/>
        <end position="539"/>
    </location>
</feature>
<feature type="domain" description="Nitrogen regulatory protein areA GATA-like" evidence="2">
    <location>
        <begin position="184"/>
        <end position="211"/>
    </location>
</feature>
<name>A0AAV9I556_9PEZI</name>
<feature type="compositionally biased region" description="Low complexity" evidence="1">
    <location>
        <begin position="28"/>
        <end position="41"/>
    </location>
</feature>
<feature type="region of interest" description="Disordered" evidence="1">
    <location>
        <begin position="1"/>
        <end position="64"/>
    </location>
</feature>
<evidence type="ECO:0000259" key="2">
    <source>
        <dbReference type="Pfam" id="PF08550"/>
    </source>
</evidence>
<dbReference type="GO" id="GO:0005773">
    <property type="term" value="C:vacuole"/>
    <property type="evidence" value="ECO:0007669"/>
    <property type="project" value="GOC"/>
</dbReference>
<accession>A0AAV9I556</accession>
<dbReference type="Proteomes" id="UP001321749">
    <property type="component" value="Unassembled WGS sequence"/>
</dbReference>
<evidence type="ECO:0000313" key="3">
    <source>
        <dbReference type="EMBL" id="KAK4466612.1"/>
    </source>
</evidence>
<dbReference type="GO" id="GO:0042149">
    <property type="term" value="P:cellular response to glucose starvation"/>
    <property type="evidence" value="ECO:0007669"/>
    <property type="project" value="TreeGrafter"/>
</dbReference>
<proteinExistence type="predicted"/>
<feature type="compositionally biased region" description="Acidic residues" evidence="1">
    <location>
        <begin position="374"/>
        <end position="393"/>
    </location>
</feature>
<dbReference type="PANTHER" id="PTHR28051:SF1">
    <property type="entry name" value="PROTEIN MTL1-RELATED"/>
    <property type="match status" value="1"/>
</dbReference>
<feature type="region of interest" description="Disordered" evidence="1">
    <location>
        <begin position="78"/>
        <end position="149"/>
    </location>
</feature>
<dbReference type="InterPro" id="IPR052292">
    <property type="entry name" value="Glucose_repression_reg"/>
</dbReference>
<feature type="region of interest" description="Disordered" evidence="1">
    <location>
        <begin position="245"/>
        <end position="269"/>
    </location>
</feature>
<gene>
    <name evidence="3" type="ORF">QBC42DRAFT_282059</name>
</gene>
<feature type="compositionally biased region" description="Acidic residues" evidence="1">
    <location>
        <begin position="481"/>
        <end position="497"/>
    </location>
</feature>
<dbReference type="Pfam" id="PF08550">
    <property type="entry name" value="GATA_AreA"/>
    <property type="match status" value="1"/>
</dbReference>
<dbReference type="AlphaFoldDB" id="A0AAV9I556"/>
<dbReference type="GO" id="GO:0007039">
    <property type="term" value="P:protein catabolic process in the vacuole"/>
    <property type="evidence" value="ECO:0007669"/>
    <property type="project" value="TreeGrafter"/>
</dbReference>
<feature type="compositionally biased region" description="Low complexity" evidence="1">
    <location>
        <begin position="1"/>
        <end position="15"/>
    </location>
</feature>
<feature type="compositionally biased region" description="Low complexity" evidence="1">
    <location>
        <begin position="250"/>
        <end position="263"/>
    </location>
</feature>